<reference evidence="3" key="2">
    <citation type="submission" date="2021-09" db="EMBL/GenBank/DDBJ databases">
        <authorList>
            <person name="Gilroy R."/>
        </authorList>
    </citation>
    <scope>NUCLEOTIDE SEQUENCE</scope>
    <source>
        <strain evidence="3">CHK175-13533</strain>
    </source>
</reference>
<dbReference type="InterPro" id="IPR038917">
    <property type="entry name" value="Malonyl_CoA_deC"/>
</dbReference>
<dbReference type="InterPro" id="IPR007956">
    <property type="entry name" value="Malonyl_CoA_deC_C"/>
</dbReference>
<dbReference type="Gene3D" id="3.40.630.150">
    <property type="entry name" value="Malonyl-CoA decarboxylase, catalytic domain"/>
    <property type="match status" value="1"/>
</dbReference>
<reference evidence="3" key="1">
    <citation type="journal article" date="2021" name="PeerJ">
        <title>Extensive microbial diversity within the chicken gut microbiome revealed by metagenomics and culture.</title>
        <authorList>
            <person name="Gilroy R."/>
            <person name="Ravi A."/>
            <person name="Getino M."/>
            <person name="Pursley I."/>
            <person name="Horton D.L."/>
            <person name="Alikhan N.F."/>
            <person name="Baker D."/>
            <person name="Gharbi K."/>
            <person name="Hall N."/>
            <person name="Watson M."/>
            <person name="Adriaenssens E.M."/>
            <person name="Foster-Nyarko E."/>
            <person name="Jarju S."/>
            <person name="Secka A."/>
            <person name="Antonio M."/>
            <person name="Oren A."/>
            <person name="Chaudhuri R.R."/>
            <person name="La Ragione R."/>
            <person name="Hildebrand F."/>
            <person name="Pallen M.J."/>
        </authorList>
    </citation>
    <scope>NUCLEOTIDE SEQUENCE</scope>
    <source>
        <strain evidence="3">CHK175-13533</strain>
    </source>
</reference>
<dbReference type="Proteomes" id="UP000700248">
    <property type="component" value="Unassembled WGS sequence"/>
</dbReference>
<evidence type="ECO:0000259" key="1">
    <source>
        <dbReference type="Pfam" id="PF05292"/>
    </source>
</evidence>
<dbReference type="EMBL" id="DYTQ01000018">
    <property type="protein sequence ID" value="HJH23147.1"/>
    <property type="molecule type" value="Genomic_DNA"/>
</dbReference>
<protein>
    <submittedName>
        <fullName evidence="3">Malonyl-CoA decarboxylase</fullName>
    </submittedName>
</protein>
<name>A0A9D2VEA4_9BURK</name>
<dbReference type="GO" id="GO:0050080">
    <property type="term" value="F:malonyl-CoA decarboxylase activity"/>
    <property type="evidence" value="ECO:0007669"/>
    <property type="project" value="InterPro"/>
</dbReference>
<dbReference type="Pfam" id="PF05292">
    <property type="entry name" value="MCD"/>
    <property type="match status" value="1"/>
</dbReference>
<sequence>MLEFSNRLIDRAFRNWLPKAWRSQRKATQMEQLDLSTELNDGDISVLRQWIDHCLADEGCQATARSRSAELGGNYLLLNAAGRLRFFELLSSEYGADEAEVQAAVQAWQNSEKDKTLAEHQLRLALTTQRYKLLRHFSSLPSGVKFLVDMRAEVLRLVRKHPQLHALETDLKLLLSTWFDVGLLQLEQITWRSSAEVLEKLIAYEAVHEIKSWRDLKNRLDSDRRCFAFFHPNMPNEPLIFVEVALVNGVTSNVQELLDEDAPVVDIEQANTAIFYSISNAQRGLAGISFGNYLIKQVVTVLQEEFPHLTHFSTLSPIPGLMGWLKKTHPQTWQQLVGMDSSSDKNDLHADIEHVESLSENQKNALLSTALHYLSQEKRGENALDSVAHFHLSNGALLYKLNWLADTSPRGMDQSAGLMVNYLYELDEIADRSLAYARNGQIAISAKLRKLLK</sequence>
<dbReference type="InterPro" id="IPR035372">
    <property type="entry name" value="MCD_N"/>
</dbReference>
<dbReference type="AlphaFoldDB" id="A0A9D2VEA4"/>
<dbReference type="Pfam" id="PF17408">
    <property type="entry name" value="MCD_N"/>
    <property type="match status" value="1"/>
</dbReference>
<dbReference type="InterPro" id="IPR042303">
    <property type="entry name" value="Malonyl_CoA_deC_C_sf"/>
</dbReference>
<comment type="caution">
    <text evidence="3">The sequence shown here is derived from an EMBL/GenBank/DDBJ whole genome shotgun (WGS) entry which is preliminary data.</text>
</comment>
<organism evidence="3 4">
    <name type="scientific">Paenalcaligenes hominis</name>
    <dbReference type="NCBI Taxonomy" id="643674"/>
    <lineage>
        <taxon>Bacteria</taxon>
        <taxon>Pseudomonadati</taxon>
        <taxon>Pseudomonadota</taxon>
        <taxon>Betaproteobacteria</taxon>
        <taxon>Burkholderiales</taxon>
        <taxon>Alcaligenaceae</taxon>
        <taxon>Paenalcaligenes</taxon>
    </lineage>
</organism>
<feature type="domain" description="Malonyl-CoA decarboxylase N-terminal" evidence="2">
    <location>
        <begin position="94"/>
        <end position="179"/>
    </location>
</feature>
<dbReference type="GO" id="GO:0006633">
    <property type="term" value="P:fatty acid biosynthetic process"/>
    <property type="evidence" value="ECO:0007669"/>
    <property type="project" value="InterPro"/>
</dbReference>
<dbReference type="Gene3D" id="1.20.140.90">
    <property type="entry name" value="Malonyl-CoA decarboxylase, oligemerization domain"/>
    <property type="match status" value="1"/>
</dbReference>
<proteinExistence type="predicted"/>
<accession>A0A9D2VEA4</accession>
<dbReference type="PANTHER" id="PTHR28641">
    <property type="match status" value="1"/>
</dbReference>
<gene>
    <name evidence="3" type="ORF">K8U84_01185</name>
</gene>
<evidence type="ECO:0000259" key="2">
    <source>
        <dbReference type="Pfam" id="PF17408"/>
    </source>
</evidence>
<evidence type="ECO:0000313" key="4">
    <source>
        <dbReference type="Proteomes" id="UP000700248"/>
    </source>
</evidence>
<dbReference type="PANTHER" id="PTHR28641:SF1">
    <property type="entry name" value="MALONYL-COA DECARBOXYLASE, MITOCHONDRIAL"/>
    <property type="match status" value="1"/>
</dbReference>
<feature type="domain" description="Malonyl-CoA decarboxylase C-terminal" evidence="1">
    <location>
        <begin position="182"/>
        <end position="425"/>
    </location>
</feature>
<dbReference type="InterPro" id="IPR038351">
    <property type="entry name" value="MCD_N_sf"/>
</dbReference>
<dbReference type="RefSeq" id="WP_276829955.1">
    <property type="nucleotide sequence ID" value="NZ_DYTQ01000018.1"/>
</dbReference>
<evidence type="ECO:0000313" key="3">
    <source>
        <dbReference type="EMBL" id="HJH23147.1"/>
    </source>
</evidence>